<dbReference type="Proteomes" id="UP000603434">
    <property type="component" value="Unassembled WGS sequence"/>
</dbReference>
<dbReference type="EMBL" id="JACNJH010000287">
    <property type="protein sequence ID" value="MBC8363303.1"/>
    <property type="molecule type" value="Genomic_DNA"/>
</dbReference>
<protein>
    <submittedName>
        <fullName evidence="1">Uncharacterized protein</fullName>
    </submittedName>
</protein>
<organism evidence="1 2">
    <name type="scientific">Candidatus Desulfatibia profunda</name>
    <dbReference type="NCBI Taxonomy" id="2841695"/>
    <lineage>
        <taxon>Bacteria</taxon>
        <taxon>Pseudomonadati</taxon>
        <taxon>Thermodesulfobacteriota</taxon>
        <taxon>Desulfobacteria</taxon>
        <taxon>Desulfobacterales</taxon>
        <taxon>Desulfobacterales incertae sedis</taxon>
        <taxon>Candidatus Desulfatibia</taxon>
    </lineage>
</organism>
<accession>A0A8J6NZY0</accession>
<evidence type="ECO:0000313" key="2">
    <source>
        <dbReference type="Proteomes" id="UP000603434"/>
    </source>
</evidence>
<evidence type="ECO:0000313" key="1">
    <source>
        <dbReference type="EMBL" id="MBC8363303.1"/>
    </source>
</evidence>
<gene>
    <name evidence="1" type="ORF">H8E23_18130</name>
</gene>
<name>A0A8J6NZY0_9BACT</name>
<comment type="caution">
    <text evidence="1">The sequence shown here is derived from an EMBL/GenBank/DDBJ whole genome shotgun (WGS) entry which is preliminary data.</text>
</comment>
<reference evidence="1 2" key="1">
    <citation type="submission" date="2020-08" db="EMBL/GenBank/DDBJ databases">
        <title>Bridging the membrane lipid divide: bacteria of the FCB group superphylum have the potential to synthesize archaeal ether lipids.</title>
        <authorList>
            <person name="Villanueva L."/>
            <person name="Von Meijenfeldt F.A.B."/>
            <person name="Westbye A.B."/>
            <person name="Yadav S."/>
            <person name="Hopmans E.C."/>
            <person name="Dutilh B.E."/>
            <person name="Sinninghe Damste J.S."/>
        </authorList>
    </citation>
    <scope>NUCLEOTIDE SEQUENCE [LARGE SCALE GENOMIC DNA]</scope>
    <source>
        <strain evidence="1">NIOZ-UU30</strain>
    </source>
</reference>
<proteinExistence type="predicted"/>
<sequence length="129" mass="14848">MKPLSIPIVCKNMYTKDKKIKALLTGQACKIMENALGDKATTNSYKDFFDVKRNEIDEYIERNGVPTGSYKKLTSMKDGYYLIFENGLWGVYYQERNIVFSKKEFKKEKEAVDYLVTLLLNASGTGLEF</sequence>
<dbReference type="AlphaFoldDB" id="A0A8J6NZY0"/>